<dbReference type="AlphaFoldDB" id="A0A7Y9WVU7"/>
<name>A0A7Y9WVU7_9ACTN</name>
<gene>
    <name evidence="1" type="ORF">HNR22_000228</name>
</gene>
<evidence type="ECO:0000313" key="1">
    <source>
        <dbReference type="EMBL" id="NYH40501.1"/>
    </source>
</evidence>
<organism evidence="1 2">
    <name type="scientific">Micromonospora jinlongensis</name>
    <dbReference type="NCBI Taxonomy" id="1287877"/>
    <lineage>
        <taxon>Bacteria</taxon>
        <taxon>Bacillati</taxon>
        <taxon>Actinomycetota</taxon>
        <taxon>Actinomycetes</taxon>
        <taxon>Micromonosporales</taxon>
        <taxon>Micromonosporaceae</taxon>
        <taxon>Micromonospora</taxon>
    </lineage>
</organism>
<dbReference type="Proteomes" id="UP000523545">
    <property type="component" value="Unassembled WGS sequence"/>
</dbReference>
<accession>A0A7Y9WVU7</accession>
<comment type="caution">
    <text evidence="1">The sequence shown here is derived from an EMBL/GenBank/DDBJ whole genome shotgun (WGS) entry which is preliminary data.</text>
</comment>
<reference evidence="1 2" key="1">
    <citation type="submission" date="2020-07" db="EMBL/GenBank/DDBJ databases">
        <title>Sequencing the genomes of 1000 actinobacteria strains.</title>
        <authorList>
            <person name="Klenk H.-P."/>
        </authorList>
    </citation>
    <scope>NUCLEOTIDE SEQUENCE [LARGE SCALE GENOMIC DNA]</scope>
    <source>
        <strain evidence="1 2">DSM 45876</strain>
    </source>
</reference>
<dbReference type="EMBL" id="JACCHK010000001">
    <property type="protein sequence ID" value="NYH40501.1"/>
    <property type="molecule type" value="Genomic_DNA"/>
</dbReference>
<sequence>MGFDVDVAALRGLPPLFDRLGEDARSGLTYFDANTALEYGPGFINRINGKHEQAMLVIRDLVEDIAKYTAADTGAALRRSLDYYERTDAAAAEKLDQAFQRTWMVDRSEFAGLYRETGLPAPFADRADPQQLLRAVPDYNKDEAFQFEPQMWDLASPTSLTRDAIWGATWLAAKLGICERAYDPYESLVKPVAGDWAGVRGCADVFDSLATALAGMADNLRWGALGSEQHWQGKAATAFHSHLLDSARKLDTAGGPLLALGVEYRRTAEAMFEIGKVLGSLLSDLTDAAMIFTVAASSAAATSPTVIGGIAIGAAALYEGYKMWDILKEALDLVGRADSLTSAFTATVGNFGMAATVQELPVLAPAPNGLPR</sequence>
<proteinExistence type="predicted"/>
<evidence type="ECO:0000313" key="2">
    <source>
        <dbReference type="Proteomes" id="UP000523545"/>
    </source>
</evidence>
<dbReference type="InterPro" id="IPR036689">
    <property type="entry name" value="ESAT-6-like_sf"/>
</dbReference>
<dbReference type="SUPFAM" id="SSF140453">
    <property type="entry name" value="EsxAB dimer-like"/>
    <property type="match status" value="1"/>
</dbReference>
<dbReference type="RefSeq" id="WP_179778601.1">
    <property type="nucleotide sequence ID" value="NZ_JACCHK010000001.1"/>
</dbReference>
<protein>
    <submittedName>
        <fullName evidence="1">Uncharacterized protein YukE</fullName>
    </submittedName>
</protein>
<keyword evidence="2" id="KW-1185">Reference proteome</keyword>